<protein>
    <submittedName>
        <fullName evidence="2">Uncharacterized protein</fullName>
    </submittedName>
</protein>
<sequence>MSDDNIVKFERRKLKPQPSAVSQMKRKALTWSAVIAGLVLVWAYYQFIAPPGLP</sequence>
<keyword evidence="1" id="KW-1133">Transmembrane helix</keyword>
<keyword evidence="1" id="KW-0472">Membrane</keyword>
<proteinExistence type="predicted"/>
<organism evidence="2 3">
    <name type="scientific">Rhizobium fredii</name>
    <name type="common">Sinorhizobium fredii</name>
    <dbReference type="NCBI Taxonomy" id="380"/>
    <lineage>
        <taxon>Bacteria</taxon>
        <taxon>Pseudomonadati</taxon>
        <taxon>Pseudomonadota</taxon>
        <taxon>Alphaproteobacteria</taxon>
        <taxon>Hyphomicrobiales</taxon>
        <taxon>Rhizobiaceae</taxon>
        <taxon>Sinorhizobium/Ensifer group</taxon>
        <taxon>Sinorhizobium</taxon>
    </lineage>
</organism>
<name>A0A2A6LWP2_RHIFR</name>
<dbReference type="EMBL" id="NWTC01000012">
    <property type="protein sequence ID" value="PDT46646.1"/>
    <property type="molecule type" value="Genomic_DNA"/>
</dbReference>
<evidence type="ECO:0000256" key="1">
    <source>
        <dbReference type="SAM" id="Phobius"/>
    </source>
</evidence>
<dbReference type="Proteomes" id="UP000220353">
    <property type="component" value="Unassembled WGS sequence"/>
</dbReference>
<dbReference type="RefSeq" id="WP_097587150.1">
    <property type="nucleotide sequence ID" value="NZ_NWTC01000012.1"/>
</dbReference>
<accession>A0A2A6LWP2</accession>
<keyword evidence="1" id="KW-0812">Transmembrane</keyword>
<feature type="transmembrane region" description="Helical" evidence="1">
    <location>
        <begin position="28"/>
        <end position="48"/>
    </location>
</feature>
<gene>
    <name evidence="2" type="ORF">CO661_17195</name>
</gene>
<evidence type="ECO:0000313" key="2">
    <source>
        <dbReference type="EMBL" id="PDT46646.1"/>
    </source>
</evidence>
<comment type="caution">
    <text evidence="2">The sequence shown here is derived from an EMBL/GenBank/DDBJ whole genome shotgun (WGS) entry which is preliminary data.</text>
</comment>
<reference evidence="2 3" key="1">
    <citation type="submission" date="2017-09" db="EMBL/GenBank/DDBJ databases">
        <title>Comparative genomics of rhizobia isolated from Phaseolus vulgaris in China.</title>
        <authorList>
            <person name="Tong W."/>
        </authorList>
    </citation>
    <scope>NUCLEOTIDE SEQUENCE [LARGE SCALE GENOMIC DNA]</scope>
    <source>
        <strain evidence="2 3">PCH1</strain>
    </source>
</reference>
<dbReference type="AlphaFoldDB" id="A0A2A6LWP2"/>
<evidence type="ECO:0000313" key="3">
    <source>
        <dbReference type="Proteomes" id="UP000220353"/>
    </source>
</evidence>